<dbReference type="AlphaFoldDB" id="A0A554LJK1"/>
<proteinExistence type="inferred from homology"/>
<comment type="function">
    <text evidence="3">Responsible for the release of ribosomes from messenger RNA at the termination of protein biosynthesis. May increase the efficiency of translation by recycling ribosomes from one round of translation to another.</text>
</comment>
<dbReference type="PANTHER" id="PTHR20982">
    <property type="entry name" value="RIBOSOME RECYCLING FACTOR"/>
    <property type="match status" value="1"/>
</dbReference>
<keyword evidence="3" id="KW-0963">Cytoplasm</keyword>
<dbReference type="Pfam" id="PF01765">
    <property type="entry name" value="RRF"/>
    <property type="match status" value="1"/>
</dbReference>
<evidence type="ECO:0000313" key="6">
    <source>
        <dbReference type="Proteomes" id="UP000316495"/>
    </source>
</evidence>
<organism evidence="5 6">
    <name type="scientific">Candidatus Berkelbacteria bacterium Athens1014_28</name>
    <dbReference type="NCBI Taxonomy" id="2017145"/>
    <lineage>
        <taxon>Bacteria</taxon>
        <taxon>Candidatus Berkelbacteria</taxon>
    </lineage>
</organism>
<dbReference type="EMBL" id="VMGN01000055">
    <property type="protein sequence ID" value="TSC93024.1"/>
    <property type="molecule type" value="Genomic_DNA"/>
</dbReference>
<comment type="caution">
    <text evidence="5">The sequence shown here is derived from an EMBL/GenBank/DDBJ whole genome shotgun (WGS) entry which is preliminary data.</text>
</comment>
<dbReference type="InterPro" id="IPR023584">
    <property type="entry name" value="Ribosome_recyc_fac_dom"/>
</dbReference>
<reference evidence="5 6" key="1">
    <citation type="submission" date="2017-07" db="EMBL/GenBank/DDBJ databases">
        <title>Mechanisms for carbon and nitrogen cycling indicate functional differentiation within the Candidate Phyla Radiation.</title>
        <authorList>
            <person name="Danczak R.E."/>
            <person name="Johnston M.D."/>
            <person name="Kenah C."/>
            <person name="Slattery M."/>
            <person name="Wrighton K.C."/>
            <person name="Wilkins M.J."/>
        </authorList>
    </citation>
    <scope>NUCLEOTIDE SEQUENCE [LARGE SCALE GENOMIC DNA]</scope>
    <source>
        <strain evidence="5">Athens1014_28</strain>
    </source>
</reference>
<dbReference type="GO" id="GO:0043023">
    <property type="term" value="F:ribosomal large subunit binding"/>
    <property type="evidence" value="ECO:0007669"/>
    <property type="project" value="TreeGrafter"/>
</dbReference>
<keyword evidence="2 3" id="KW-0648">Protein biosynthesis</keyword>
<name>A0A554LJK1_9BACT</name>
<evidence type="ECO:0000313" key="5">
    <source>
        <dbReference type="EMBL" id="TSC93024.1"/>
    </source>
</evidence>
<dbReference type="NCBIfam" id="TIGR00496">
    <property type="entry name" value="frr"/>
    <property type="match status" value="1"/>
</dbReference>
<dbReference type="SUPFAM" id="SSF55194">
    <property type="entry name" value="Ribosome recycling factor, RRF"/>
    <property type="match status" value="1"/>
</dbReference>
<dbReference type="GO" id="GO:0005737">
    <property type="term" value="C:cytoplasm"/>
    <property type="evidence" value="ECO:0007669"/>
    <property type="project" value="UniProtKB-SubCell"/>
</dbReference>
<sequence>MINEIVKKIMPQMDVAIANFESELKNIRTGRASSAIVEDVIVSYYGTSTPLKQLASITVPESSVILISPWDRQSLVDIENALRTSGLNLPLSNDGSNIRINLPPLTGERREELSKMAQKIAENSKISLRNIRGEAWEEVQRTHKNKQISEDEKYTGEKMLNDLIGAKNKIIEEKLEAKISELKII</sequence>
<dbReference type="InterPro" id="IPR002661">
    <property type="entry name" value="Ribosome_recyc_fac"/>
</dbReference>
<dbReference type="PANTHER" id="PTHR20982:SF3">
    <property type="entry name" value="MITOCHONDRIAL RIBOSOME RECYCLING FACTOR PSEUDO 1"/>
    <property type="match status" value="1"/>
</dbReference>
<evidence type="ECO:0000259" key="4">
    <source>
        <dbReference type="Pfam" id="PF01765"/>
    </source>
</evidence>
<dbReference type="GO" id="GO:0006415">
    <property type="term" value="P:translational termination"/>
    <property type="evidence" value="ECO:0007669"/>
    <property type="project" value="UniProtKB-UniRule"/>
</dbReference>
<comment type="subcellular location">
    <subcellularLocation>
        <location evidence="3">Cytoplasm</location>
    </subcellularLocation>
</comment>
<evidence type="ECO:0000256" key="1">
    <source>
        <dbReference type="ARBA" id="ARBA00005912"/>
    </source>
</evidence>
<dbReference type="FunFam" id="3.30.1360.40:FF:000001">
    <property type="entry name" value="Ribosome-recycling factor"/>
    <property type="match status" value="1"/>
</dbReference>
<accession>A0A554LJK1</accession>
<dbReference type="InterPro" id="IPR036191">
    <property type="entry name" value="RRF_sf"/>
</dbReference>
<protein>
    <recommendedName>
        <fullName evidence="3">Ribosome-recycling factor</fullName>
        <shortName evidence="3">RRF</shortName>
    </recommendedName>
    <alternativeName>
        <fullName evidence="3">Ribosome-releasing factor</fullName>
    </alternativeName>
</protein>
<dbReference type="Gene3D" id="3.30.1360.40">
    <property type="match status" value="1"/>
</dbReference>
<gene>
    <name evidence="3" type="primary">frr</name>
    <name evidence="5" type="ORF">Athens101428_755</name>
</gene>
<dbReference type="Proteomes" id="UP000316495">
    <property type="component" value="Unassembled WGS sequence"/>
</dbReference>
<dbReference type="HAMAP" id="MF_00040">
    <property type="entry name" value="RRF"/>
    <property type="match status" value="1"/>
</dbReference>
<feature type="domain" description="Ribosome recycling factor" evidence="4">
    <location>
        <begin position="20"/>
        <end position="182"/>
    </location>
</feature>
<dbReference type="Gene3D" id="1.10.132.20">
    <property type="entry name" value="Ribosome-recycling factor"/>
    <property type="match status" value="1"/>
</dbReference>
<evidence type="ECO:0000256" key="3">
    <source>
        <dbReference type="HAMAP-Rule" id="MF_00040"/>
    </source>
</evidence>
<evidence type="ECO:0000256" key="2">
    <source>
        <dbReference type="ARBA" id="ARBA00022917"/>
    </source>
</evidence>
<comment type="similarity">
    <text evidence="1 3">Belongs to the RRF family.</text>
</comment>